<dbReference type="EMBL" id="JABFUD020000024">
    <property type="protein sequence ID" value="KAI5060441.1"/>
    <property type="molecule type" value="Genomic_DNA"/>
</dbReference>
<evidence type="ECO:0000313" key="2">
    <source>
        <dbReference type="Proteomes" id="UP000886520"/>
    </source>
</evidence>
<sequence>MANMMEKIGDKLHMGGHKKEKPHTVGGAHAPHYVAPLGYDSRWQSDALYRPHGSRYCCSNYLQCLRFLWSQSCKLVFHKSNSVTNIQETLSVRATMQIVSLHQGPRQDPTCTKPAWVHNGSFEIFQGMLAKGLEPNDFVLSSLLKASSGNKAAVMELLDCRGGKV</sequence>
<gene>
    <name evidence="1" type="ORF">GOP47_0024861</name>
</gene>
<dbReference type="Proteomes" id="UP000886520">
    <property type="component" value="Chromosome 24"/>
</dbReference>
<dbReference type="OrthoDB" id="1723991at2759"/>
<evidence type="ECO:0000313" key="1">
    <source>
        <dbReference type="EMBL" id="KAI5060441.1"/>
    </source>
</evidence>
<keyword evidence="2" id="KW-1185">Reference proteome</keyword>
<organism evidence="1 2">
    <name type="scientific">Adiantum capillus-veneris</name>
    <name type="common">Maidenhair fern</name>
    <dbReference type="NCBI Taxonomy" id="13818"/>
    <lineage>
        <taxon>Eukaryota</taxon>
        <taxon>Viridiplantae</taxon>
        <taxon>Streptophyta</taxon>
        <taxon>Embryophyta</taxon>
        <taxon>Tracheophyta</taxon>
        <taxon>Polypodiopsida</taxon>
        <taxon>Polypodiidae</taxon>
        <taxon>Polypodiales</taxon>
        <taxon>Pteridineae</taxon>
        <taxon>Pteridaceae</taxon>
        <taxon>Vittarioideae</taxon>
        <taxon>Adiantum</taxon>
    </lineage>
</organism>
<protein>
    <submittedName>
        <fullName evidence="1">Uncharacterized protein</fullName>
    </submittedName>
</protein>
<proteinExistence type="predicted"/>
<reference evidence="1" key="1">
    <citation type="submission" date="2021-01" db="EMBL/GenBank/DDBJ databases">
        <title>Adiantum capillus-veneris genome.</title>
        <authorList>
            <person name="Fang Y."/>
            <person name="Liao Q."/>
        </authorList>
    </citation>
    <scope>NUCLEOTIDE SEQUENCE</scope>
    <source>
        <strain evidence="1">H3</strain>
        <tissue evidence="1">Leaf</tissue>
    </source>
</reference>
<name>A0A9D4U2K2_ADICA</name>
<accession>A0A9D4U2K2</accession>
<dbReference type="AlphaFoldDB" id="A0A9D4U2K2"/>
<comment type="caution">
    <text evidence="1">The sequence shown here is derived from an EMBL/GenBank/DDBJ whole genome shotgun (WGS) entry which is preliminary data.</text>
</comment>